<dbReference type="EMBL" id="LKVB01000002">
    <property type="protein sequence ID" value="PHJ28028.1"/>
    <property type="molecule type" value="Genomic_DNA"/>
</dbReference>
<dbReference type="Proteomes" id="UP000223982">
    <property type="component" value="Unassembled WGS sequence"/>
</dbReference>
<proteinExistence type="predicted"/>
<dbReference type="RefSeq" id="WP_002520998.1">
    <property type="nucleotide sequence ID" value="NZ_AP019664.1"/>
</dbReference>
<comment type="caution">
    <text evidence="2">The sequence shown here is derived from an EMBL/GenBank/DDBJ whole genome shotgun (WGS) entry which is preliminary data.</text>
</comment>
<name>A0AA44ZF99_CUTAC</name>
<keyword evidence="1" id="KW-0472">Membrane</keyword>
<evidence type="ECO:0000313" key="3">
    <source>
        <dbReference type="Proteomes" id="UP000223982"/>
    </source>
</evidence>
<protein>
    <submittedName>
        <fullName evidence="2">Uncharacterized protein</fullName>
    </submittedName>
</protein>
<reference evidence="2 3" key="1">
    <citation type="submission" date="2017-02" db="EMBL/GenBank/DDBJ databases">
        <title>Prevalence of linear plasmids in Propionibacterium acnes isolates obtained from cancerous prostatic tissue.</title>
        <authorList>
            <person name="Davidsson S."/>
            <person name="Bruggemann H."/>
        </authorList>
    </citation>
    <scope>NUCLEOTIDE SEQUENCE [LARGE SCALE GENOMIC DNA]</scope>
    <source>
        <strain evidence="2 3">09-9</strain>
    </source>
</reference>
<dbReference type="KEGG" id="cacn:RN83_01045"/>
<accession>A0AA44ZF99</accession>
<feature type="transmembrane region" description="Helical" evidence="1">
    <location>
        <begin position="34"/>
        <end position="51"/>
    </location>
</feature>
<sequence>MRTPESSRASPWSWVVSTVLIPFTQSLAQLNMLSLLGGLVTIYASPALFVLRSGVIDNENVVKGERRSSLAPHSLALRSY</sequence>
<keyword evidence="1" id="KW-0812">Transmembrane</keyword>
<evidence type="ECO:0000313" key="2">
    <source>
        <dbReference type="EMBL" id="PHJ28028.1"/>
    </source>
</evidence>
<evidence type="ECO:0000256" key="1">
    <source>
        <dbReference type="SAM" id="Phobius"/>
    </source>
</evidence>
<feature type="transmembrane region" description="Helical" evidence="1">
    <location>
        <begin position="12"/>
        <end position="28"/>
    </location>
</feature>
<gene>
    <name evidence="2" type="ORF">APS60_00615</name>
</gene>
<dbReference type="AlphaFoldDB" id="A0AA44ZF99"/>
<keyword evidence="1" id="KW-1133">Transmembrane helix</keyword>
<organism evidence="2 3">
    <name type="scientific">Cutibacterium acnes</name>
    <name type="common">Propionibacterium acnes</name>
    <dbReference type="NCBI Taxonomy" id="1747"/>
    <lineage>
        <taxon>Bacteria</taxon>
        <taxon>Bacillati</taxon>
        <taxon>Actinomycetota</taxon>
        <taxon>Actinomycetes</taxon>
        <taxon>Propionibacteriales</taxon>
        <taxon>Propionibacteriaceae</taxon>
        <taxon>Cutibacterium</taxon>
    </lineage>
</organism>